<evidence type="ECO:0000313" key="1">
    <source>
        <dbReference type="EMBL" id="GBM05207.1"/>
    </source>
</evidence>
<name>A0A4Y2CN98_ARAVE</name>
<accession>A0A4Y2CN98</accession>
<organism evidence="1 2">
    <name type="scientific">Araneus ventricosus</name>
    <name type="common">Orbweaver spider</name>
    <name type="synonym">Epeira ventricosa</name>
    <dbReference type="NCBI Taxonomy" id="182803"/>
    <lineage>
        <taxon>Eukaryota</taxon>
        <taxon>Metazoa</taxon>
        <taxon>Ecdysozoa</taxon>
        <taxon>Arthropoda</taxon>
        <taxon>Chelicerata</taxon>
        <taxon>Arachnida</taxon>
        <taxon>Araneae</taxon>
        <taxon>Araneomorphae</taxon>
        <taxon>Entelegynae</taxon>
        <taxon>Araneoidea</taxon>
        <taxon>Araneidae</taxon>
        <taxon>Araneus</taxon>
    </lineage>
</organism>
<sequence length="99" mass="10776">MLASRWRCRCMSHWSQEKAVIRSICGEAIVAHPAIDSDVHLLAARDGACRMGNISIILFASVSTKKASTCQQVQLTRADCPVEALFCAPQEESRGSEIG</sequence>
<dbReference type="AlphaFoldDB" id="A0A4Y2CN98"/>
<reference evidence="1 2" key="1">
    <citation type="journal article" date="2019" name="Sci. Rep.">
        <title>Orb-weaving spider Araneus ventricosus genome elucidates the spidroin gene catalogue.</title>
        <authorList>
            <person name="Kono N."/>
            <person name="Nakamura H."/>
            <person name="Ohtoshi R."/>
            <person name="Moran D.A.P."/>
            <person name="Shinohara A."/>
            <person name="Yoshida Y."/>
            <person name="Fujiwara M."/>
            <person name="Mori M."/>
            <person name="Tomita M."/>
            <person name="Arakawa K."/>
        </authorList>
    </citation>
    <scope>NUCLEOTIDE SEQUENCE [LARGE SCALE GENOMIC DNA]</scope>
</reference>
<dbReference type="EMBL" id="BGPR01000213">
    <property type="protein sequence ID" value="GBM05207.1"/>
    <property type="molecule type" value="Genomic_DNA"/>
</dbReference>
<dbReference type="Proteomes" id="UP000499080">
    <property type="component" value="Unassembled WGS sequence"/>
</dbReference>
<evidence type="ECO:0000313" key="2">
    <source>
        <dbReference type="Proteomes" id="UP000499080"/>
    </source>
</evidence>
<comment type="caution">
    <text evidence="1">The sequence shown here is derived from an EMBL/GenBank/DDBJ whole genome shotgun (WGS) entry which is preliminary data.</text>
</comment>
<keyword evidence="2" id="KW-1185">Reference proteome</keyword>
<proteinExistence type="predicted"/>
<protein>
    <submittedName>
        <fullName evidence="1">Uncharacterized protein</fullName>
    </submittedName>
</protein>
<gene>
    <name evidence="1" type="ORF">AVEN_181602_1</name>
</gene>